<keyword evidence="2" id="KW-1133">Transmembrane helix</keyword>
<proteinExistence type="predicted"/>
<evidence type="ECO:0000256" key="1">
    <source>
        <dbReference type="PROSITE-ProRule" id="PRU00339"/>
    </source>
</evidence>
<feature type="transmembrane region" description="Helical" evidence="2">
    <location>
        <begin position="9"/>
        <end position="28"/>
    </location>
</feature>
<evidence type="ECO:0000313" key="3">
    <source>
        <dbReference type="EMBL" id="MBB6069572.1"/>
    </source>
</evidence>
<dbReference type="Gene3D" id="1.25.40.10">
    <property type="entry name" value="Tetratricopeptide repeat domain"/>
    <property type="match status" value="1"/>
</dbReference>
<reference evidence="3 4" key="1">
    <citation type="submission" date="2020-08" db="EMBL/GenBank/DDBJ databases">
        <title>Genomic Encyclopedia of Type Strains, Phase IV (KMG-IV): sequencing the most valuable type-strain genomes for metagenomic binning, comparative biology and taxonomic classification.</title>
        <authorList>
            <person name="Goeker M."/>
        </authorList>
    </citation>
    <scope>NUCLEOTIDE SEQUENCE [LARGE SCALE GENOMIC DNA]</scope>
    <source>
        <strain evidence="3 4">DSM 29007</strain>
    </source>
</reference>
<sequence length="195" mass="21828">MTRVARRKLLWFGGLIVLMAVAAVIFRLMDGPFAIFAAALVALIPGRIQRTFYRDLFAARRTMSHGRYAESAEHSRRFLADIREQPGLKRLMWIAWPGRTVDAEAMALNNLGGAQVELGEWDAASRHLTEAIRIDPEYSVPRFNLALIAAVRGDRETAERLHGEARAMGYARGSIDALLRHADELRTRFASPATV</sequence>
<gene>
    <name evidence="3" type="ORF">HNQ61_001187</name>
</gene>
<dbReference type="AlphaFoldDB" id="A0A841GQ64"/>
<keyword evidence="2" id="KW-0472">Membrane</keyword>
<keyword evidence="4" id="KW-1185">Reference proteome</keyword>
<dbReference type="InterPro" id="IPR011990">
    <property type="entry name" value="TPR-like_helical_dom_sf"/>
</dbReference>
<feature type="transmembrane region" description="Helical" evidence="2">
    <location>
        <begin position="34"/>
        <end position="53"/>
    </location>
</feature>
<name>A0A841GQ64_9BACT</name>
<organism evidence="3 4">
    <name type="scientific">Longimicrobium terrae</name>
    <dbReference type="NCBI Taxonomy" id="1639882"/>
    <lineage>
        <taxon>Bacteria</taxon>
        <taxon>Pseudomonadati</taxon>
        <taxon>Gemmatimonadota</taxon>
        <taxon>Longimicrobiia</taxon>
        <taxon>Longimicrobiales</taxon>
        <taxon>Longimicrobiaceae</taxon>
        <taxon>Longimicrobium</taxon>
    </lineage>
</organism>
<dbReference type="PROSITE" id="PS50005">
    <property type="entry name" value="TPR"/>
    <property type="match status" value="1"/>
</dbReference>
<keyword evidence="1" id="KW-0802">TPR repeat</keyword>
<dbReference type="InterPro" id="IPR019734">
    <property type="entry name" value="TPR_rpt"/>
</dbReference>
<dbReference type="RefSeq" id="WP_170037322.1">
    <property type="nucleotide sequence ID" value="NZ_JABDTL010000002.1"/>
</dbReference>
<feature type="repeat" description="TPR" evidence="1">
    <location>
        <begin position="105"/>
        <end position="138"/>
    </location>
</feature>
<dbReference type="EMBL" id="JACHIA010000002">
    <property type="protein sequence ID" value="MBB6069572.1"/>
    <property type="molecule type" value="Genomic_DNA"/>
</dbReference>
<evidence type="ECO:0000256" key="2">
    <source>
        <dbReference type="SAM" id="Phobius"/>
    </source>
</evidence>
<keyword evidence="2" id="KW-0812">Transmembrane</keyword>
<dbReference type="SUPFAM" id="SSF48452">
    <property type="entry name" value="TPR-like"/>
    <property type="match status" value="1"/>
</dbReference>
<dbReference type="SMART" id="SM00028">
    <property type="entry name" value="TPR"/>
    <property type="match status" value="1"/>
</dbReference>
<evidence type="ECO:0000313" key="4">
    <source>
        <dbReference type="Proteomes" id="UP000582837"/>
    </source>
</evidence>
<comment type="caution">
    <text evidence="3">The sequence shown here is derived from an EMBL/GenBank/DDBJ whole genome shotgun (WGS) entry which is preliminary data.</text>
</comment>
<dbReference type="Proteomes" id="UP000582837">
    <property type="component" value="Unassembled WGS sequence"/>
</dbReference>
<protein>
    <submittedName>
        <fullName evidence="3">Tetratricopeptide (TPR) repeat protein</fullName>
    </submittedName>
</protein>
<accession>A0A841GQ64</accession>